<dbReference type="Gene3D" id="1.10.10.10">
    <property type="entry name" value="Winged helix-like DNA-binding domain superfamily/Winged helix DNA-binding domain"/>
    <property type="match status" value="1"/>
</dbReference>
<comment type="caution">
    <text evidence="3">The sequence shown here is derived from an EMBL/GenBank/DDBJ whole genome shotgun (WGS) entry which is preliminary data.</text>
</comment>
<keyword evidence="1" id="KW-0175">Coiled coil</keyword>
<organism evidence="3 4">
    <name type="scientific">Novosphingobium tardum</name>
    <dbReference type="NCBI Taxonomy" id="1538021"/>
    <lineage>
        <taxon>Bacteria</taxon>
        <taxon>Pseudomonadati</taxon>
        <taxon>Pseudomonadota</taxon>
        <taxon>Alphaproteobacteria</taxon>
        <taxon>Sphingomonadales</taxon>
        <taxon>Sphingomonadaceae</taxon>
        <taxon>Novosphingobium</taxon>
    </lineage>
</organism>
<gene>
    <name evidence="3" type="ORF">ACFO0A_06125</name>
</gene>
<dbReference type="Proteomes" id="UP001595828">
    <property type="component" value="Unassembled WGS sequence"/>
</dbReference>
<dbReference type="InterPro" id="IPR005149">
    <property type="entry name" value="Tscrpt_reg_PadR_N"/>
</dbReference>
<feature type="domain" description="Transcription regulator PadR N-terminal" evidence="2">
    <location>
        <begin position="83"/>
        <end position="153"/>
    </location>
</feature>
<dbReference type="EMBL" id="JBHSDR010000003">
    <property type="protein sequence ID" value="MFC4294634.1"/>
    <property type="molecule type" value="Genomic_DNA"/>
</dbReference>
<proteinExistence type="predicted"/>
<dbReference type="PANTHER" id="PTHR43252:SF7">
    <property type="entry name" value="TRANSCRIPTIONAL REGULATOR YQJI"/>
    <property type="match status" value="1"/>
</dbReference>
<evidence type="ECO:0000256" key="1">
    <source>
        <dbReference type="SAM" id="Coils"/>
    </source>
</evidence>
<protein>
    <submittedName>
        <fullName evidence="3">PadR family transcriptional regulator</fullName>
    </submittedName>
</protein>
<dbReference type="PANTHER" id="PTHR43252">
    <property type="entry name" value="TRANSCRIPTIONAL REGULATOR YQJI"/>
    <property type="match status" value="1"/>
</dbReference>
<sequence length="222" mass="24024">MRMHGHYKHGPRGCGSSERHGMGPMAFAMKFGSRGRGAAGFGGDWGEIGEAFSRAFGEGPGRRHRRGGPGGRMFAGGELRLVLLALIAEQSRHGYELIKAIEELTGGNYAPSPGVVYPTLSLLQDEGAVDQIDDGGTRRAYAVSQAGRAELDERKDEAEALLARLKALGEDAEERRDPAIGRALKNLFGAFRGRMARGEVDRETIHAIVDIIDEAARKIERI</sequence>
<accession>A0ABV8RP84</accession>
<evidence type="ECO:0000259" key="2">
    <source>
        <dbReference type="Pfam" id="PF03551"/>
    </source>
</evidence>
<evidence type="ECO:0000313" key="4">
    <source>
        <dbReference type="Proteomes" id="UP001595828"/>
    </source>
</evidence>
<name>A0ABV8RP84_9SPHN</name>
<feature type="coiled-coil region" evidence="1">
    <location>
        <begin position="148"/>
        <end position="175"/>
    </location>
</feature>
<dbReference type="Pfam" id="PF03551">
    <property type="entry name" value="PadR"/>
    <property type="match status" value="1"/>
</dbReference>
<dbReference type="InterPro" id="IPR036390">
    <property type="entry name" value="WH_DNA-bd_sf"/>
</dbReference>
<dbReference type="RefSeq" id="WP_379538080.1">
    <property type="nucleotide sequence ID" value="NZ_JBHSDR010000003.1"/>
</dbReference>
<dbReference type="InterPro" id="IPR036388">
    <property type="entry name" value="WH-like_DNA-bd_sf"/>
</dbReference>
<reference evidence="4" key="1">
    <citation type="journal article" date="2019" name="Int. J. Syst. Evol. Microbiol.">
        <title>The Global Catalogue of Microorganisms (GCM) 10K type strain sequencing project: providing services to taxonomists for standard genome sequencing and annotation.</title>
        <authorList>
            <consortium name="The Broad Institute Genomics Platform"/>
            <consortium name="The Broad Institute Genome Sequencing Center for Infectious Disease"/>
            <person name="Wu L."/>
            <person name="Ma J."/>
        </authorList>
    </citation>
    <scope>NUCLEOTIDE SEQUENCE [LARGE SCALE GENOMIC DNA]</scope>
    <source>
        <strain evidence="4">CGMCC 1.12989</strain>
    </source>
</reference>
<keyword evidence="4" id="KW-1185">Reference proteome</keyword>
<evidence type="ECO:0000313" key="3">
    <source>
        <dbReference type="EMBL" id="MFC4294634.1"/>
    </source>
</evidence>
<dbReference type="SUPFAM" id="SSF46785">
    <property type="entry name" value="Winged helix' DNA-binding domain"/>
    <property type="match status" value="1"/>
</dbReference>